<feature type="domain" description="Reverse transcriptase" evidence="1">
    <location>
        <begin position="165"/>
        <end position="322"/>
    </location>
</feature>
<dbReference type="InterPro" id="IPR026960">
    <property type="entry name" value="RVT-Znf"/>
</dbReference>
<protein>
    <submittedName>
        <fullName evidence="3">Putative mitochondrial protein</fullName>
    </submittedName>
</protein>
<dbReference type="PANTHER" id="PTHR33116">
    <property type="entry name" value="REVERSE TRANSCRIPTASE ZINC-BINDING DOMAIN-CONTAINING PROTEIN-RELATED-RELATED"/>
    <property type="match status" value="1"/>
</dbReference>
<evidence type="ECO:0000313" key="4">
    <source>
        <dbReference type="Proteomes" id="UP000288805"/>
    </source>
</evidence>
<dbReference type="AlphaFoldDB" id="A0A438I8F3"/>
<evidence type="ECO:0000259" key="2">
    <source>
        <dbReference type="Pfam" id="PF13966"/>
    </source>
</evidence>
<name>A0A438I8F3_VITVI</name>
<dbReference type="Proteomes" id="UP000288805">
    <property type="component" value="Unassembled WGS sequence"/>
</dbReference>
<dbReference type="PANTHER" id="PTHR33116:SF78">
    <property type="entry name" value="OS12G0587133 PROTEIN"/>
    <property type="match status" value="1"/>
</dbReference>
<organism evidence="3 4">
    <name type="scientific">Vitis vinifera</name>
    <name type="common">Grape</name>
    <dbReference type="NCBI Taxonomy" id="29760"/>
    <lineage>
        <taxon>Eukaryota</taxon>
        <taxon>Viridiplantae</taxon>
        <taxon>Streptophyta</taxon>
        <taxon>Embryophyta</taxon>
        <taxon>Tracheophyta</taxon>
        <taxon>Spermatophyta</taxon>
        <taxon>Magnoliopsida</taxon>
        <taxon>eudicotyledons</taxon>
        <taxon>Gunneridae</taxon>
        <taxon>Pentapetalae</taxon>
        <taxon>rosids</taxon>
        <taxon>Vitales</taxon>
        <taxon>Vitaceae</taxon>
        <taxon>Viteae</taxon>
        <taxon>Vitis</taxon>
    </lineage>
</organism>
<accession>A0A438I8F3</accession>
<evidence type="ECO:0000313" key="3">
    <source>
        <dbReference type="EMBL" id="RVW92991.1"/>
    </source>
</evidence>
<dbReference type="Pfam" id="PF00078">
    <property type="entry name" value="RVT_1"/>
    <property type="match status" value="1"/>
</dbReference>
<sequence>MWLKVEGFKDIVRTWWQGIEVRGSASYRMAVKMKEIKKKLKVWNKERILTVEEAELKKEAKDSFKKWVLLEEAHWRQHSREIWLREGDRNTGFFHRMASAHRRNNAMNRIKVNGEWLVEEQEVGCISQQEAESLEIPFEEIEIHSALMEMNGDKAPGPDGSQKMGFGTKWVGWMWSCVSSAKFSILVNGVSAGFFPSTRGLCQGDPLSPYLFVMGMEVLDVLIRRAVEGGYLSGCNIRGGSRTSLNISHLFFADDTIVFCEASKEQVSHLSWILFWFEVASGLRINLAKSEIIPVGEVEEILEMTAELGCRVGSLPSHYLGLPLGVPNRATSMWDGVEERVRRRLALWKRQYISKGGRITLIKSTLASMPIYQISISDCPSLLLKEWRKPKEISYGGEETWREKFTYGFGGLLAKRITLETSDHYEIWARGLWLELGRVPKSNFGKIVGALTLRCPNASIIFLSLPRIGMLRLRRCGTKIRAKEIGILFFVRDFNDWELDMVRELLHTLRGHRPSLEDDSVMWRQGRNGLFRVKEAYRLLDKPNATVFPARRIWVDRVPTKVYFFAWGATWGKVLTLDRLQIRGVQLPNCCFLCGCEEENVNHILLHCIVTRALWDIIFGLIDVKWVLPETVKETLIF</sequence>
<dbReference type="Pfam" id="PF13966">
    <property type="entry name" value="zf-RVT"/>
    <property type="match status" value="1"/>
</dbReference>
<dbReference type="SUPFAM" id="SSF56672">
    <property type="entry name" value="DNA/RNA polymerases"/>
    <property type="match status" value="1"/>
</dbReference>
<gene>
    <name evidence="3" type="primary">AtMg01250_3</name>
    <name evidence="3" type="ORF">CK203_032791</name>
</gene>
<feature type="domain" description="Reverse transcriptase zinc-binding" evidence="2">
    <location>
        <begin position="531"/>
        <end position="615"/>
    </location>
</feature>
<dbReference type="InterPro" id="IPR043502">
    <property type="entry name" value="DNA/RNA_pol_sf"/>
</dbReference>
<proteinExistence type="predicted"/>
<dbReference type="InterPro" id="IPR000477">
    <property type="entry name" value="RT_dom"/>
</dbReference>
<dbReference type="EMBL" id="QGNW01000132">
    <property type="protein sequence ID" value="RVW92991.1"/>
    <property type="molecule type" value="Genomic_DNA"/>
</dbReference>
<comment type="caution">
    <text evidence="3">The sequence shown here is derived from an EMBL/GenBank/DDBJ whole genome shotgun (WGS) entry which is preliminary data.</text>
</comment>
<reference evidence="3 4" key="1">
    <citation type="journal article" date="2018" name="PLoS Genet.">
        <title>Population sequencing reveals clonal diversity and ancestral inbreeding in the grapevine cultivar Chardonnay.</title>
        <authorList>
            <person name="Roach M.J."/>
            <person name="Johnson D.L."/>
            <person name="Bohlmann J."/>
            <person name="van Vuuren H.J."/>
            <person name="Jones S.J."/>
            <person name="Pretorius I.S."/>
            <person name="Schmidt S.A."/>
            <person name="Borneman A.R."/>
        </authorList>
    </citation>
    <scope>NUCLEOTIDE SEQUENCE [LARGE SCALE GENOMIC DNA]</scope>
    <source>
        <strain evidence="4">cv. Chardonnay</strain>
        <tissue evidence="3">Leaf</tissue>
    </source>
</reference>
<evidence type="ECO:0000259" key="1">
    <source>
        <dbReference type="Pfam" id="PF00078"/>
    </source>
</evidence>